<dbReference type="RefSeq" id="WP_091528480.1">
    <property type="nucleotide sequence ID" value="NZ_FOLT01000002.1"/>
</dbReference>
<reference evidence="2" key="1">
    <citation type="submission" date="2016-10" db="EMBL/GenBank/DDBJ databases">
        <authorList>
            <person name="Varghese N."/>
            <person name="Submissions S."/>
        </authorList>
    </citation>
    <scope>NUCLEOTIDE SEQUENCE [LARGE SCALE GENOMIC DNA]</scope>
    <source>
        <strain evidence="2">DSM 23664</strain>
    </source>
</reference>
<gene>
    <name evidence="1" type="ORF">SAMN04488102_102160</name>
</gene>
<organism evidence="1 2">
    <name type="scientific">Alkalibacterium subtropicum</name>
    <dbReference type="NCBI Taxonomy" id="753702"/>
    <lineage>
        <taxon>Bacteria</taxon>
        <taxon>Bacillati</taxon>
        <taxon>Bacillota</taxon>
        <taxon>Bacilli</taxon>
        <taxon>Lactobacillales</taxon>
        <taxon>Carnobacteriaceae</taxon>
        <taxon>Alkalibacterium</taxon>
    </lineage>
</organism>
<proteinExistence type="predicted"/>
<sequence>MVTKNSQIALYKKIDRQLLEKTRINLDPSLTYNNGIETSVIEIDEDIIAINEKDEQWAPDDHELTVNLGISIEEPYRLYGRNSVTSQQNELGIACHIYSKESHFQKTVPVGIINNTRDGKYINFSYVFPKSSLRGNVYLEFYIYLAEIREEIPFQANKVGMILTEENLYDLELIIDGDGSVFPMTEFEEKDGPLWKLEKHWVDANDAIFDASNVNLSLNTSHPLFEQVKKGKTRISRAMMGDIMIQAMSQIIQQVIIVENNDIEADDTYPNSVLAAVKYWIETFEITDTSSIFSISNTLRKHWERKLMSGVSEDD</sequence>
<dbReference type="Proteomes" id="UP000199612">
    <property type="component" value="Unassembled WGS sequence"/>
</dbReference>
<dbReference type="EMBL" id="FOLT01000002">
    <property type="protein sequence ID" value="SFC00237.1"/>
    <property type="molecule type" value="Genomic_DNA"/>
</dbReference>
<keyword evidence="2" id="KW-1185">Reference proteome</keyword>
<protein>
    <submittedName>
        <fullName evidence="1">Uncharacterized protein</fullName>
    </submittedName>
</protein>
<name>A0A1I1FLE8_9LACT</name>
<dbReference type="OrthoDB" id="2963177at2"/>
<accession>A0A1I1FLE8</accession>
<evidence type="ECO:0000313" key="1">
    <source>
        <dbReference type="EMBL" id="SFC00237.1"/>
    </source>
</evidence>
<dbReference type="STRING" id="753702.SAMN04488102_102160"/>
<dbReference type="AlphaFoldDB" id="A0A1I1FLE8"/>
<evidence type="ECO:0000313" key="2">
    <source>
        <dbReference type="Proteomes" id="UP000199612"/>
    </source>
</evidence>